<feature type="signal peptide" evidence="1">
    <location>
        <begin position="1"/>
        <end position="17"/>
    </location>
</feature>
<protein>
    <submittedName>
        <fullName evidence="2">Uncharacterized protein</fullName>
    </submittedName>
</protein>
<keyword evidence="1" id="KW-0732">Signal</keyword>
<evidence type="ECO:0000256" key="1">
    <source>
        <dbReference type="SAM" id="SignalP"/>
    </source>
</evidence>
<accession>A0A251TB27</accession>
<dbReference type="EMBL" id="CM007900">
    <property type="protein sequence ID" value="OTG07852.1"/>
    <property type="molecule type" value="Genomic_DNA"/>
</dbReference>
<organism evidence="2 3">
    <name type="scientific">Helianthus annuus</name>
    <name type="common">Common sunflower</name>
    <dbReference type="NCBI Taxonomy" id="4232"/>
    <lineage>
        <taxon>Eukaryota</taxon>
        <taxon>Viridiplantae</taxon>
        <taxon>Streptophyta</taxon>
        <taxon>Embryophyta</taxon>
        <taxon>Tracheophyta</taxon>
        <taxon>Spermatophyta</taxon>
        <taxon>Magnoliopsida</taxon>
        <taxon>eudicotyledons</taxon>
        <taxon>Gunneridae</taxon>
        <taxon>Pentapetalae</taxon>
        <taxon>asterids</taxon>
        <taxon>campanulids</taxon>
        <taxon>Asterales</taxon>
        <taxon>Asteraceae</taxon>
        <taxon>Asteroideae</taxon>
        <taxon>Heliantheae alliance</taxon>
        <taxon>Heliantheae</taxon>
        <taxon>Helianthus</taxon>
    </lineage>
</organism>
<keyword evidence="3" id="KW-1185">Reference proteome</keyword>
<proteinExistence type="predicted"/>
<dbReference type="AlphaFoldDB" id="A0A251TB27"/>
<dbReference type="InParanoid" id="A0A251TB27"/>
<gene>
    <name evidence="2" type="ORF">HannXRQ_Chr11g0335161</name>
</gene>
<evidence type="ECO:0000313" key="3">
    <source>
        <dbReference type="Proteomes" id="UP000215914"/>
    </source>
</evidence>
<name>A0A251TB27_HELAN</name>
<dbReference type="Proteomes" id="UP000215914">
    <property type="component" value="Chromosome 11"/>
</dbReference>
<reference evidence="3" key="1">
    <citation type="journal article" date="2017" name="Nature">
        <title>The sunflower genome provides insights into oil metabolism, flowering and Asterid evolution.</title>
        <authorList>
            <person name="Badouin H."/>
            <person name="Gouzy J."/>
            <person name="Grassa C.J."/>
            <person name="Murat F."/>
            <person name="Staton S.E."/>
            <person name="Cottret L."/>
            <person name="Lelandais-Briere C."/>
            <person name="Owens G.L."/>
            <person name="Carrere S."/>
            <person name="Mayjonade B."/>
            <person name="Legrand L."/>
            <person name="Gill N."/>
            <person name="Kane N.C."/>
            <person name="Bowers J.E."/>
            <person name="Hubner S."/>
            <person name="Bellec A."/>
            <person name="Berard A."/>
            <person name="Berges H."/>
            <person name="Blanchet N."/>
            <person name="Boniface M.C."/>
            <person name="Brunel D."/>
            <person name="Catrice O."/>
            <person name="Chaidir N."/>
            <person name="Claudel C."/>
            <person name="Donnadieu C."/>
            <person name="Faraut T."/>
            <person name="Fievet G."/>
            <person name="Helmstetter N."/>
            <person name="King M."/>
            <person name="Knapp S.J."/>
            <person name="Lai Z."/>
            <person name="Le Paslier M.C."/>
            <person name="Lippi Y."/>
            <person name="Lorenzon L."/>
            <person name="Mandel J.R."/>
            <person name="Marage G."/>
            <person name="Marchand G."/>
            <person name="Marquand E."/>
            <person name="Bret-Mestries E."/>
            <person name="Morien E."/>
            <person name="Nambeesan S."/>
            <person name="Nguyen T."/>
            <person name="Pegot-Espagnet P."/>
            <person name="Pouilly N."/>
            <person name="Raftis F."/>
            <person name="Sallet E."/>
            <person name="Schiex T."/>
            <person name="Thomas J."/>
            <person name="Vandecasteele C."/>
            <person name="Vares D."/>
            <person name="Vear F."/>
            <person name="Vautrin S."/>
            <person name="Crespi M."/>
            <person name="Mangin B."/>
            <person name="Burke J.M."/>
            <person name="Salse J."/>
            <person name="Munos S."/>
            <person name="Vincourt P."/>
            <person name="Rieseberg L.H."/>
            <person name="Langlade N.B."/>
        </authorList>
    </citation>
    <scope>NUCLEOTIDE SEQUENCE [LARGE SCALE GENOMIC DNA]</scope>
    <source>
        <strain evidence="3">cv. SF193</strain>
    </source>
</reference>
<evidence type="ECO:0000313" key="2">
    <source>
        <dbReference type="EMBL" id="OTG07852.1"/>
    </source>
</evidence>
<sequence length="53" mass="6015">MKTVLRHSLLLVLKANCYLFLFTIDGSDDKIGKSCTTLIYIVIDKLSLTHIVF</sequence>
<feature type="chain" id="PRO_5012648500" evidence="1">
    <location>
        <begin position="18"/>
        <end position="53"/>
    </location>
</feature>